<proteinExistence type="inferred from homology"/>
<dbReference type="STRING" id="997296.PB1_09147"/>
<dbReference type="GO" id="GO:0005198">
    <property type="term" value="F:structural molecule activity"/>
    <property type="evidence" value="ECO:0007669"/>
    <property type="project" value="InterPro"/>
</dbReference>
<dbReference type="InterPro" id="IPR046358">
    <property type="entry name" value="Flagellin_C"/>
</dbReference>
<evidence type="ECO:0000256" key="3">
    <source>
        <dbReference type="ARBA" id="ARBA00023143"/>
    </source>
</evidence>
<dbReference type="RefSeq" id="WP_003351977.1">
    <property type="nucleotide sequence ID" value="NZ_AFEU01000002.1"/>
</dbReference>
<evidence type="ECO:0000313" key="6">
    <source>
        <dbReference type="EMBL" id="EIJ80515.1"/>
    </source>
</evidence>
<reference evidence="6 7" key="1">
    <citation type="journal article" date="2012" name="Appl. Environ. Microbiol.">
        <title>Genome Sequence of Thermotolerant Bacillus methanolicus: Features and Regulation Related to Methylotrophy and Production of L-Lysine and L-Glutamate from Methanol.</title>
        <authorList>
            <person name="Heggeset T.M."/>
            <person name="Krog A."/>
            <person name="Balzer S."/>
            <person name="Wentzel A."/>
            <person name="Ellingsen T.E."/>
            <person name="Brautaset T."/>
        </authorList>
    </citation>
    <scope>NUCLEOTIDE SEQUENCE [LARGE SCALE GENOMIC DNA]</scope>
    <source>
        <strain evidence="6 7">PB1</strain>
    </source>
</reference>
<dbReference type="PANTHER" id="PTHR42792">
    <property type="entry name" value="FLAGELLIN"/>
    <property type="match status" value="1"/>
</dbReference>
<evidence type="ECO:0000313" key="7">
    <source>
        <dbReference type="Proteomes" id="UP000010523"/>
    </source>
</evidence>
<evidence type="ECO:0000259" key="4">
    <source>
        <dbReference type="Pfam" id="PF00669"/>
    </source>
</evidence>
<dbReference type="GO" id="GO:0071973">
    <property type="term" value="P:bacterial-type flagellum-dependent cell motility"/>
    <property type="evidence" value="ECO:0007669"/>
    <property type="project" value="InterPro"/>
</dbReference>
<feature type="domain" description="Flagellin N-terminal" evidence="4">
    <location>
        <begin position="5"/>
        <end position="139"/>
    </location>
</feature>
<evidence type="ECO:0000256" key="2">
    <source>
        <dbReference type="ARBA" id="ARBA00005709"/>
    </source>
</evidence>
<dbReference type="Pfam" id="PF00669">
    <property type="entry name" value="Flagellin_N"/>
    <property type="match status" value="1"/>
</dbReference>
<comment type="subcellular location">
    <subcellularLocation>
        <location evidence="1">Bacterial flagellum</location>
    </subcellularLocation>
</comment>
<keyword evidence="6" id="KW-0969">Cilium</keyword>
<gene>
    <name evidence="6" type="primary">flgL</name>
    <name evidence="6" type="ORF">PB1_09147</name>
</gene>
<dbReference type="Pfam" id="PF00700">
    <property type="entry name" value="Flagellin_C"/>
    <property type="match status" value="1"/>
</dbReference>
<keyword evidence="3" id="KW-0975">Bacterial flagellum</keyword>
<organism evidence="6 7">
    <name type="scientific">Bacillus methanolicus PB1</name>
    <dbReference type="NCBI Taxonomy" id="997296"/>
    <lineage>
        <taxon>Bacteria</taxon>
        <taxon>Bacillati</taxon>
        <taxon>Bacillota</taxon>
        <taxon>Bacilli</taxon>
        <taxon>Bacillales</taxon>
        <taxon>Bacillaceae</taxon>
        <taxon>Bacillus</taxon>
    </lineage>
</organism>
<dbReference type="OrthoDB" id="9758307at2"/>
<comment type="caution">
    <text evidence="6">The sequence shown here is derived from an EMBL/GenBank/DDBJ whole genome shotgun (WGS) entry which is preliminary data.</text>
</comment>
<dbReference type="AlphaFoldDB" id="I3E1Z4"/>
<comment type="similarity">
    <text evidence="2">Belongs to the bacterial flagellin family.</text>
</comment>
<sequence>MRVTQSMLSNNMLRNLTSSYERLGKYQEQLTTGKKISRPSDDPVVAMKGIAYREDLAKVHQYQRNIGEAHSWIDSADDALDKVGLALQRVQELVVQASSDTATPEDRKKIADEIDQIQKQIVDVANTKIGGKYIFNGADTKNPLFTGYPDDTGNNLNLTANPNTSDVEIEVFDGITLDVNINGKELFTGTTGQDGIVGMLQNLKIDLRDAAKTGTDIGGYLSQVEGQQDKLLASRSELGAKQNRVEMMEERLATREVIITKVMSNNEDIDYEKTITELISQESVHRAALSVGARIIQPTLMDFLR</sequence>
<keyword evidence="6" id="KW-0282">Flagellum</keyword>
<keyword evidence="7" id="KW-1185">Reference proteome</keyword>
<evidence type="ECO:0000259" key="5">
    <source>
        <dbReference type="Pfam" id="PF00700"/>
    </source>
</evidence>
<dbReference type="SUPFAM" id="SSF64518">
    <property type="entry name" value="Phase 1 flagellin"/>
    <property type="match status" value="1"/>
</dbReference>
<feature type="domain" description="Flagellin C-terminal" evidence="5">
    <location>
        <begin position="223"/>
        <end position="298"/>
    </location>
</feature>
<dbReference type="InterPro" id="IPR001492">
    <property type="entry name" value="Flagellin"/>
</dbReference>
<dbReference type="eggNOG" id="COG1344">
    <property type="taxonomic scope" value="Bacteria"/>
</dbReference>
<accession>I3E1Z4</accession>
<dbReference type="EMBL" id="AFEU01000002">
    <property type="protein sequence ID" value="EIJ80515.1"/>
    <property type="molecule type" value="Genomic_DNA"/>
</dbReference>
<dbReference type="Proteomes" id="UP000010523">
    <property type="component" value="Unassembled WGS sequence"/>
</dbReference>
<dbReference type="PATRIC" id="fig|997296.3.peg.1942"/>
<evidence type="ECO:0000256" key="1">
    <source>
        <dbReference type="ARBA" id="ARBA00004365"/>
    </source>
</evidence>
<dbReference type="InterPro" id="IPR001029">
    <property type="entry name" value="Flagellin_N"/>
</dbReference>
<protein>
    <submittedName>
        <fullName evidence="6">Flagellar hook-associated protein FlgL</fullName>
    </submittedName>
</protein>
<keyword evidence="6" id="KW-0966">Cell projection</keyword>
<dbReference type="PANTHER" id="PTHR42792:SF1">
    <property type="entry name" value="FLAGELLAR HOOK-ASSOCIATED PROTEIN 3"/>
    <property type="match status" value="1"/>
</dbReference>
<dbReference type="InterPro" id="IPR013384">
    <property type="entry name" value="Flagell_FlgL"/>
</dbReference>
<dbReference type="Gene3D" id="1.20.1330.10">
    <property type="entry name" value="f41 fragment of flagellin, N-terminal domain"/>
    <property type="match status" value="1"/>
</dbReference>
<name>I3E1Z4_BACMT</name>
<dbReference type="NCBIfam" id="TIGR02550">
    <property type="entry name" value="flagell_flgL"/>
    <property type="match status" value="1"/>
</dbReference>
<dbReference type="GO" id="GO:0009424">
    <property type="term" value="C:bacterial-type flagellum hook"/>
    <property type="evidence" value="ECO:0007669"/>
    <property type="project" value="InterPro"/>
</dbReference>